<organism evidence="1 2">
    <name type="scientific">Staurois parvus</name>
    <dbReference type="NCBI Taxonomy" id="386267"/>
    <lineage>
        <taxon>Eukaryota</taxon>
        <taxon>Metazoa</taxon>
        <taxon>Chordata</taxon>
        <taxon>Craniata</taxon>
        <taxon>Vertebrata</taxon>
        <taxon>Euteleostomi</taxon>
        <taxon>Amphibia</taxon>
        <taxon>Batrachia</taxon>
        <taxon>Anura</taxon>
        <taxon>Neobatrachia</taxon>
        <taxon>Ranoidea</taxon>
        <taxon>Ranidae</taxon>
        <taxon>Staurois</taxon>
    </lineage>
</organism>
<dbReference type="Proteomes" id="UP001162483">
    <property type="component" value="Unassembled WGS sequence"/>
</dbReference>
<reference evidence="1" key="1">
    <citation type="submission" date="2023-05" db="EMBL/GenBank/DDBJ databases">
        <authorList>
            <person name="Stuckert A."/>
        </authorList>
    </citation>
    <scope>NUCLEOTIDE SEQUENCE</scope>
</reference>
<dbReference type="InterPro" id="IPR040031">
    <property type="entry name" value="Codanin-1"/>
</dbReference>
<sequence>MLLDGVCARLCEDGRQALQQGQQYCKKKAPEAVRVLLPEETSAFVLKSAEDIAVSLAIEKACTWLSTNISALIKREVKATFIRMVKSHNMTSSFVDSADVKKECCDDCEHKVTLPSRLLSEIKEFLCISIGPRDGDEGLELAKLKSFFERLSQTLNCKKYITLPAEHHLARCTVELVSLLVSDQVPLVDFASSELRNFLEIHRKKREATGQLLLSVLTIWKKDFSVPVPIQLIFSHKNMKYFMDVHKQEQWELFAALVQQLLEFGLIQHDDLEKHVCSLQKYKWPLDLLSELDQLALGSENYRKPKDSTGILVPQTGAEIIAPS</sequence>
<dbReference type="EMBL" id="CATNWA010011390">
    <property type="protein sequence ID" value="CAI9561675.1"/>
    <property type="molecule type" value="Genomic_DNA"/>
</dbReference>
<proteinExistence type="predicted"/>
<gene>
    <name evidence="1" type="ORF">SPARVUS_LOCUS5466091</name>
</gene>
<accession>A0ABN9CPP8</accession>
<protein>
    <recommendedName>
        <fullName evidence="3">Codanin-1</fullName>
    </recommendedName>
</protein>
<keyword evidence="2" id="KW-1185">Reference proteome</keyword>
<evidence type="ECO:0008006" key="3">
    <source>
        <dbReference type="Google" id="ProtNLM"/>
    </source>
</evidence>
<dbReference type="PANTHER" id="PTHR28678">
    <property type="entry name" value="CODANIN-1"/>
    <property type="match status" value="1"/>
</dbReference>
<evidence type="ECO:0000313" key="2">
    <source>
        <dbReference type="Proteomes" id="UP001162483"/>
    </source>
</evidence>
<dbReference type="PANTHER" id="PTHR28678:SF1">
    <property type="entry name" value="CODANIN-1"/>
    <property type="match status" value="1"/>
</dbReference>
<evidence type="ECO:0000313" key="1">
    <source>
        <dbReference type="EMBL" id="CAI9561675.1"/>
    </source>
</evidence>
<name>A0ABN9CPP8_9NEOB</name>
<comment type="caution">
    <text evidence="1">The sequence shown here is derived from an EMBL/GenBank/DDBJ whole genome shotgun (WGS) entry which is preliminary data.</text>
</comment>